<protein>
    <recommendedName>
        <fullName evidence="3">Phorbol-ester/DAG-type domain-containing protein</fullName>
    </recommendedName>
</protein>
<dbReference type="GO" id="GO:0046872">
    <property type="term" value="F:metal ion binding"/>
    <property type="evidence" value="ECO:0007669"/>
    <property type="project" value="UniProtKB-KW"/>
</dbReference>
<evidence type="ECO:0000313" key="4">
    <source>
        <dbReference type="EMBL" id="KAH9628868.1"/>
    </source>
</evidence>
<dbReference type="InterPro" id="IPR046349">
    <property type="entry name" value="C1-like_sf"/>
</dbReference>
<dbReference type="PANTHER" id="PTHR11255">
    <property type="entry name" value="DIACYLGLYCEROL KINASE"/>
    <property type="match status" value="1"/>
</dbReference>
<feature type="domain" description="Phorbol-ester/DAG-type" evidence="3">
    <location>
        <begin position="29"/>
        <end position="80"/>
    </location>
</feature>
<dbReference type="GO" id="GO:0005886">
    <property type="term" value="C:plasma membrane"/>
    <property type="evidence" value="ECO:0007669"/>
    <property type="project" value="TreeGrafter"/>
</dbReference>
<dbReference type="Pfam" id="PF00130">
    <property type="entry name" value="C1_1"/>
    <property type="match status" value="1"/>
</dbReference>
<organism evidence="4 5">
    <name type="scientific">Spodoptera exigua</name>
    <name type="common">Beet armyworm</name>
    <name type="synonym">Noctua fulgens</name>
    <dbReference type="NCBI Taxonomy" id="7107"/>
    <lineage>
        <taxon>Eukaryota</taxon>
        <taxon>Metazoa</taxon>
        <taxon>Ecdysozoa</taxon>
        <taxon>Arthropoda</taxon>
        <taxon>Hexapoda</taxon>
        <taxon>Insecta</taxon>
        <taxon>Pterygota</taxon>
        <taxon>Neoptera</taxon>
        <taxon>Endopterygota</taxon>
        <taxon>Lepidoptera</taxon>
        <taxon>Glossata</taxon>
        <taxon>Ditrysia</taxon>
        <taxon>Noctuoidea</taxon>
        <taxon>Noctuidae</taxon>
        <taxon>Amphipyrinae</taxon>
        <taxon>Spodoptera</taxon>
    </lineage>
</organism>
<proteinExistence type="predicted"/>
<dbReference type="GO" id="GO:0007165">
    <property type="term" value="P:signal transduction"/>
    <property type="evidence" value="ECO:0007669"/>
    <property type="project" value="InterPro"/>
</dbReference>
<dbReference type="InterPro" id="IPR002219">
    <property type="entry name" value="PKC_DAG/PE"/>
</dbReference>
<dbReference type="SMART" id="SM00109">
    <property type="entry name" value="C1"/>
    <property type="match status" value="1"/>
</dbReference>
<keyword evidence="1" id="KW-0479">Metal-binding</keyword>
<dbReference type="PROSITE" id="PS00479">
    <property type="entry name" value="ZF_DAG_PE_1"/>
    <property type="match status" value="1"/>
</dbReference>
<dbReference type="AlphaFoldDB" id="A0A922M2Q8"/>
<evidence type="ECO:0000313" key="5">
    <source>
        <dbReference type="Proteomes" id="UP000814243"/>
    </source>
</evidence>
<sequence>MESWAGALRGALHRGADVADLVARLSSGDHHWYAATHARPTFCNVCREPLGALGTAHALACELCKFKAHKRCASRAPPSCKWSTLASLGPHVVEDADGNKHFKIQNQMASPLIGMPCSVQSASCFVVLLRLQACDWSTVSNSFQYCLNSYWQFNTCHI</sequence>
<keyword evidence="2" id="KW-0862">Zinc</keyword>
<dbReference type="PROSITE" id="PS50081">
    <property type="entry name" value="ZF_DAG_PE_2"/>
    <property type="match status" value="1"/>
</dbReference>
<accession>A0A922M2Q8</accession>
<dbReference type="Proteomes" id="UP000814243">
    <property type="component" value="Unassembled WGS sequence"/>
</dbReference>
<evidence type="ECO:0000259" key="3">
    <source>
        <dbReference type="PROSITE" id="PS50081"/>
    </source>
</evidence>
<dbReference type="InterPro" id="IPR037607">
    <property type="entry name" value="DGK"/>
</dbReference>
<dbReference type="EMBL" id="JACEFF010000892">
    <property type="protein sequence ID" value="KAH9628868.1"/>
    <property type="molecule type" value="Genomic_DNA"/>
</dbReference>
<gene>
    <name evidence="4" type="ORF">HF086_001103</name>
</gene>
<evidence type="ECO:0000256" key="1">
    <source>
        <dbReference type="ARBA" id="ARBA00022723"/>
    </source>
</evidence>
<dbReference type="SUPFAM" id="SSF57889">
    <property type="entry name" value="Cysteine-rich domain"/>
    <property type="match status" value="1"/>
</dbReference>
<name>A0A922M2Q8_SPOEX</name>
<comment type="caution">
    <text evidence="4">The sequence shown here is derived from an EMBL/GenBank/DDBJ whole genome shotgun (WGS) entry which is preliminary data.</text>
</comment>
<dbReference type="PANTHER" id="PTHR11255:SF109">
    <property type="entry name" value="DIACYLGLYCEROL KINASE ETA"/>
    <property type="match status" value="1"/>
</dbReference>
<dbReference type="Gene3D" id="3.30.60.20">
    <property type="match status" value="1"/>
</dbReference>
<dbReference type="GO" id="GO:0004143">
    <property type="term" value="F:ATP-dependent diacylglycerol kinase activity"/>
    <property type="evidence" value="ECO:0007669"/>
    <property type="project" value="InterPro"/>
</dbReference>
<evidence type="ECO:0000256" key="2">
    <source>
        <dbReference type="ARBA" id="ARBA00022833"/>
    </source>
</evidence>
<dbReference type="CDD" id="cd20800">
    <property type="entry name" value="C1_DGK_typeII_rpt1"/>
    <property type="match status" value="1"/>
</dbReference>
<reference evidence="4" key="1">
    <citation type="journal article" date="2021" name="G3 (Bethesda)">
        <title>Genome and transcriptome analysis of the beet armyworm Spodoptera exigua reveals targets for pest control. .</title>
        <authorList>
            <person name="Simon S."/>
            <person name="Breeschoten T."/>
            <person name="Jansen H.J."/>
            <person name="Dirks R.P."/>
            <person name="Schranz M.E."/>
            <person name="Ros V.I.D."/>
        </authorList>
    </citation>
    <scope>NUCLEOTIDE SEQUENCE</scope>
    <source>
        <strain evidence="4">TB_SE_WUR_2020</strain>
    </source>
</reference>